<evidence type="ECO:0000256" key="1">
    <source>
        <dbReference type="ARBA" id="ARBA00023172"/>
    </source>
</evidence>
<proteinExistence type="predicted"/>
<accession>A0ABS8QF56</accession>
<evidence type="ECO:0000313" key="2">
    <source>
        <dbReference type="EMBL" id="MCD4837857.1"/>
    </source>
</evidence>
<reference evidence="2 3" key="1">
    <citation type="journal article" date="2023" name="Antonie Van Leeuwenhoek">
        <title>Unveiling the genomic potential of a novel thermostable glycoside hydrolases producing Neobacillus sedimentimangrovi UE25.</title>
        <authorList>
            <person name="Ejaz U."/>
            <person name="Saleem F."/>
            <person name="Rashid R."/>
            <person name="Hasan K.A."/>
            <person name="Syed M.N."/>
            <person name="Sohail M."/>
        </authorList>
    </citation>
    <scope>NUCLEOTIDE SEQUENCE [LARGE SCALE GENOMIC DNA]</scope>
    <source>
        <strain evidence="2 3">UE25</strain>
    </source>
</reference>
<dbReference type="Proteomes" id="UP001162836">
    <property type="component" value="Unassembled WGS sequence"/>
</dbReference>
<protein>
    <recommendedName>
        <fullName evidence="4">Tyr recombinase domain-containing protein</fullName>
    </recommendedName>
</protein>
<name>A0ABS8QF56_9BACI</name>
<dbReference type="SUPFAM" id="SSF56349">
    <property type="entry name" value="DNA breaking-rejoining enzymes"/>
    <property type="match status" value="1"/>
</dbReference>
<dbReference type="EMBL" id="JAJODE010000005">
    <property type="protein sequence ID" value="MCD4837857.1"/>
    <property type="molecule type" value="Genomic_DNA"/>
</dbReference>
<dbReference type="Gene3D" id="1.10.443.10">
    <property type="entry name" value="Intergrase catalytic core"/>
    <property type="match status" value="1"/>
</dbReference>
<gene>
    <name evidence="2" type="ORF">LRS37_02960</name>
</gene>
<dbReference type="InterPro" id="IPR011010">
    <property type="entry name" value="DNA_brk_join_enz"/>
</dbReference>
<comment type="caution">
    <text evidence="2">The sequence shown here is derived from an EMBL/GenBank/DDBJ whole genome shotgun (WGS) entry which is preliminary data.</text>
</comment>
<evidence type="ECO:0000313" key="3">
    <source>
        <dbReference type="Proteomes" id="UP001162836"/>
    </source>
</evidence>
<sequence length="35" mass="3983">MLLESKANIKYVSSRLGHKTIKTTADTYLDITEKI</sequence>
<dbReference type="InterPro" id="IPR013762">
    <property type="entry name" value="Integrase-like_cat_sf"/>
</dbReference>
<evidence type="ECO:0008006" key="4">
    <source>
        <dbReference type="Google" id="ProtNLM"/>
    </source>
</evidence>
<keyword evidence="1" id="KW-0233">DNA recombination</keyword>
<keyword evidence="3" id="KW-1185">Reference proteome</keyword>
<organism evidence="2 3">
    <name type="scientific">Neobacillus sedimentimangrovi</name>
    <dbReference type="NCBI Taxonomy" id="2699460"/>
    <lineage>
        <taxon>Bacteria</taxon>
        <taxon>Bacillati</taxon>
        <taxon>Bacillota</taxon>
        <taxon>Bacilli</taxon>
        <taxon>Bacillales</taxon>
        <taxon>Bacillaceae</taxon>
        <taxon>Neobacillus</taxon>
    </lineage>
</organism>